<sequence>MRKIFARAFTVLVYLGEESMLHHTSMAMSLLGQPDRLRDFDGLNFYERSSLFFLFRRPYFRRMWIVQEMALAPTLELHCGPAVTYHSAFAEKPLEAIFGCKDDRDRVFALLSLLHSSKEEWLRADYNLSTTQVYTGIAAFLATNGLAWAVLMLAPRLARNDHSDLPSWVPNWKDLGNAVLGDPELLDHVITRSRNFRVGVVSAVTRSGAITVRAKILGPVTASDCGRAYMADSRDPMRKYHQLDGGYLNGNSGPGISNLRFTGQFTWTLVKPAESPFDESWECHIESGLQRIPLRDSQYLAVMLEDTKTVFILKQDDSPRDQCTLVEIGTPLVWGVVPRDWAWDEKLRGLGQEDYKDIEVRPELGSSWALDDFLSLFTRDPLKAGPVEWPGTQMNGDQSYEEADALPLLMQWAAVTYRFLVQLRSTGKSDITWLIPHPPQIEDPYPAAIAVARSQRLATPAFTNDRETWGSERAAFLLQKISQQSSESTKPIRVQENSMSSPPRLYWDWKKFESSVEQALSILRDFQPDIESLRLCLKTPTPYLMRADAHQLLAAHGVDLRNDFTEIRVK</sequence>
<proteinExistence type="predicted"/>
<dbReference type="EMBL" id="MAVT02001845">
    <property type="protein sequence ID" value="POS70031.1"/>
    <property type="molecule type" value="Genomic_DNA"/>
</dbReference>
<comment type="caution">
    <text evidence="1">The sequence shown here is derived from an EMBL/GenBank/DDBJ whole genome shotgun (WGS) entry which is preliminary data.</text>
</comment>
<evidence type="ECO:0000313" key="2">
    <source>
        <dbReference type="Proteomes" id="UP000094444"/>
    </source>
</evidence>
<dbReference type="PANTHER" id="PTHR24148:SF64">
    <property type="entry name" value="HETEROKARYON INCOMPATIBILITY DOMAIN-CONTAINING PROTEIN"/>
    <property type="match status" value="1"/>
</dbReference>
<dbReference type="STRING" id="158607.A0A2P5HIE6"/>
<dbReference type="OrthoDB" id="5232348at2759"/>
<organism evidence="1 2">
    <name type="scientific">Diaporthe helianthi</name>
    <dbReference type="NCBI Taxonomy" id="158607"/>
    <lineage>
        <taxon>Eukaryota</taxon>
        <taxon>Fungi</taxon>
        <taxon>Dikarya</taxon>
        <taxon>Ascomycota</taxon>
        <taxon>Pezizomycotina</taxon>
        <taxon>Sordariomycetes</taxon>
        <taxon>Sordariomycetidae</taxon>
        <taxon>Diaporthales</taxon>
        <taxon>Diaporthaceae</taxon>
        <taxon>Diaporthe</taxon>
    </lineage>
</organism>
<dbReference type="InParanoid" id="A0A2P5HIE6"/>
<evidence type="ECO:0000313" key="1">
    <source>
        <dbReference type="EMBL" id="POS70031.1"/>
    </source>
</evidence>
<gene>
    <name evidence="1" type="ORF">DHEL01_v211576</name>
</gene>
<dbReference type="Proteomes" id="UP000094444">
    <property type="component" value="Unassembled WGS sequence"/>
</dbReference>
<dbReference type="PANTHER" id="PTHR24148">
    <property type="entry name" value="ANKYRIN REPEAT DOMAIN-CONTAINING PROTEIN 39 HOMOLOG-RELATED"/>
    <property type="match status" value="1"/>
</dbReference>
<dbReference type="InterPro" id="IPR052895">
    <property type="entry name" value="HetReg/Transcr_Mod"/>
</dbReference>
<keyword evidence="2" id="KW-1185">Reference proteome</keyword>
<reference evidence="1" key="1">
    <citation type="submission" date="2017-09" db="EMBL/GenBank/DDBJ databases">
        <title>Polyketide synthases of a Diaporthe helianthi virulent isolate.</title>
        <authorList>
            <person name="Baroncelli R."/>
        </authorList>
    </citation>
    <scope>NUCLEOTIDE SEQUENCE [LARGE SCALE GENOMIC DNA]</scope>
    <source>
        <strain evidence="1">7/96</strain>
    </source>
</reference>
<name>A0A2P5HIE6_DIAHE</name>
<accession>A0A2P5HIE6</accession>
<dbReference type="AlphaFoldDB" id="A0A2P5HIE6"/>
<evidence type="ECO:0008006" key="3">
    <source>
        <dbReference type="Google" id="ProtNLM"/>
    </source>
</evidence>
<protein>
    <recommendedName>
        <fullName evidence="3">Heterokaryon incompatibility domain-containing protein</fullName>
    </recommendedName>
</protein>